<dbReference type="SUPFAM" id="SSF54556">
    <property type="entry name" value="Chitinase insertion domain"/>
    <property type="match status" value="1"/>
</dbReference>
<gene>
    <name evidence="7" type="ORF">KUTeg_002402</name>
</gene>
<name>A0ABQ9FX10_TEGGR</name>
<proteinExistence type="inferred from homology"/>
<dbReference type="EMBL" id="JARBDR010000141">
    <property type="protein sequence ID" value="KAJ8320815.1"/>
    <property type="molecule type" value="Genomic_DNA"/>
</dbReference>
<dbReference type="InterPro" id="IPR017853">
    <property type="entry name" value="GH"/>
</dbReference>
<dbReference type="Gene3D" id="3.20.20.80">
    <property type="entry name" value="Glycosidases"/>
    <property type="match status" value="1"/>
</dbReference>
<dbReference type="InterPro" id="IPR029070">
    <property type="entry name" value="Chitinase_insertion_sf"/>
</dbReference>
<dbReference type="InterPro" id="IPR011583">
    <property type="entry name" value="Chitinase_II/V-like_cat"/>
</dbReference>
<dbReference type="PROSITE" id="PS01095">
    <property type="entry name" value="GH18_1"/>
    <property type="match status" value="1"/>
</dbReference>
<keyword evidence="1 3" id="KW-0378">Hydrolase</keyword>
<dbReference type="SUPFAM" id="SSF51445">
    <property type="entry name" value="(Trans)glycosidases"/>
    <property type="match status" value="1"/>
</dbReference>
<dbReference type="InterPro" id="IPR001579">
    <property type="entry name" value="Glyco_hydro_18_chit_AS"/>
</dbReference>
<dbReference type="Pfam" id="PF00704">
    <property type="entry name" value="Glyco_hydro_18"/>
    <property type="match status" value="1"/>
</dbReference>
<comment type="caution">
    <text evidence="7">The sequence shown here is derived from an EMBL/GenBank/DDBJ whole genome shotgun (WGS) entry which is preliminary data.</text>
</comment>
<dbReference type="Proteomes" id="UP001217089">
    <property type="component" value="Unassembled WGS sequence"/>
</dbReference>
<dbReference type="InterPro" id="IPR001223">
    <property type="entry name" value="Glyco_hydro18_cat"/>
</dbReference>
<feature type="compositionally biased region" description="Low complexity" evidence="5">
    <location>
        <begin position="329"/>
        <end position="367"/>
    </location>
</feature>
<feature type="compositionally biased region" description="Polar residues" evidence="5">
    <location>
        <begin position="371"/>
        <end position="387"/>
    </location>
</feature>
<dbReference type="InterPro" id="IPR050314">
    <property type="entry name" value="Glycosyl_Hydrlase_18"/>
</dbReference>
<keyword evidence="8" id="KW-1185">Reference proteome</keyword>
<protein>
    <recommendedName>
        <fullName evidence="6">GH18 domain-containing protein</fullName>
    </recommendedName>
</protein>
<dbReference type="SMART" id="SM00636">
    <property type="entry name" value="Glyco_18"/>
    <property type="match status" value="1"/>
</dbReference>
<feature type="region of interest" description="Disordered" evidence="5">
    <location>
        <begin position="329"/>
        <end position="387"/>
    </location>
</feature>
<keyword evidence="2 3" id="KW-0326">Glycosidase</keyword>
<organism evidence="7 8">
    <name type="scientific">Tegillarca granosa</name>
    <name type="common">Malaysian cockle</name>
    <name type="synonym">Anadara granosa</name>
    <dbReference type="NCBI Taxonomy" id="220873"/>
    <lineage>
        <taxon>Eukaryota</taxon>
        <taxon>Metazoa</taxon>
        <taxon>Spiralia</taxon>
        <taxon>Lophotrochozoa</taxon>
        <taxon>Mollusca</taxon>
        <taxon>Bivalvia</taxon>
        <taxon>Autobranchia</taxon>
        <taxon>Pteriomorphia</taxon>
        <taxon>Arcoida</taxon>
        <taxon>Arcoidea</taxon>
        <taxon>Arcidae</taxon>
        <taxon>Tegillarca</taxon>
    </lineage>
</organism>
<evidence type="ECO:0000256" key="2">
    <source>
        <dbReference type="ARBA" id="ARBA00023295"/>
    </source>
</evidence>
<evidence type="ECO:0000313" key="8">
    <source>
        <dbReference type="Proteomes" id="UP001217089"/>
    </source>
</evidence>
<evidence type="ECO:0000256" key="5">
    <source>
        <dbReference type="SAM" id="MobiDB-lite"/>
    </source>
</evidence>
<evidence type="ECO:0000313" key="7">
    <source>
        <dbReference type="EMBL" id="KAJ8320815.1"/>
    </source>
</evidence>
<evidence type="ECO:0000256" key="4">
    <source>
        <dbReference type="RuleBase" id="RU004453"/>
    </source>
</evidence>
<reference evidence="7 8" key="1">
    <citation type="submission" date="2022-12" db="EMBL/GenBank/DDBJ databases">
        <title>Chromosome-level genome of Tegillarca granosa.</title>
        <authorList>
            <person name="Kim J."/>
        </authorList>
    </citation>
    <scope>NUCLEOTIDE SEQUENCE [LARGE SCALE GENOMIC DNA]</scope>
    <source>
        <strain evidence="7">Teg-2019</strain>
        <tissue evidence="7">Adductor muscle</tissue>
    </source>
</reference>
<dbReference type="PANTHER" id="PTHR11177">
    <property type="entry name" value="CHITINASE"/>
    <property type="match status" value="1"/>
</dbReference>
<sequence length="482" mass="53977">MYSRMMKVKAANPSIKVMLSVGGWTHGTAPFSAVVTSESSMHTFAQNVVKYLRQRHFDGFDIDWEYPGSRGSPAGDKQKYTRFLQMDLLYLKILKDAFTAEAAQSGKPRLLLSAAVAAGKSAVTQGYEISKVSAILDQINLMSYDLHGSWESAVGENSPLYAARNDYGDDATMNQDWAVKYWLDHGCPPEKLIMGLGTYGRSLHLSQPGHHGIHDRINGPGTMGTITKEQGFLSYYEICLKLKAGYTRVWNDEQKVPYAYSGSDWVGYDDVQSFQVKADYIKSKHLGGAMVWTIDLDDFANKCGQGKYPLMNVLKNKLLGNNQNVVPVTQQQTTPTTRTTTTTRTTWHPTQHPVTQNHVTQQHTQHPATAAPQQHHQTTATSNDHSYQQDVNRTYTLIYVTVDIITYVMTEGIIGQSDQSDQCTITIWHQNRDVTELNINIRDGEEVELLCDARCVGQGVTPILKWGKDAPNRVYFQDIPGR</sequence>
<dbReference type="PROSITE" id="PS51910">
    <property type="entry name" value="GH18_2"/>
    <property type="match status" value="1"/>
</dbReference>
<evidence type="ECO:0000256" key="1">
    <source>
        <dbReference type="ARBA" id="ARBA00022801"/>
    </source>
</evidence>
<dbReference type="PANTHER" id="PTHR11177:SF317">
    <property type="entry name" value="CHITINASE 12-RELATED"/>
    <property type="match status" value="1"/>
</dbReference>
<evidence type="ECO:0000259" key="6">
    <source>
        <dbReference type="PROSITE" id="PS51910"/>
    </source>
</evidence>
<dbReference type="Gene3D" id="3.10.50.10">
    <property type="match status" value="1"/>
</dbReference>
<feature type="domain" description="GH18" evidence="6">
    <location>
        <begin position="1"/>
        <end position="321"/>
    </location>
</feature>
<evidence type="ECO:0000256" key="3">
    <source>
        <dbReference type="RuleBase" id="RU000489"/>
    </source>
</evidence>
<accession>A0ABQ9FX10</accession>
<comment type="similarity">
    <text evidence="4">Belongs to the glycosyl hydrolase 18 family.</text>
</comment>